<dbReference type="InterPro" id="IPR006769">
    <property type="entry name" value="MCU_C"/>
</dbReference>
<feature type="coiled-coil region" evidence="18">
    <location>
        <begin position="178"/>
        <end position="208"/>
    </location>
</feature>
<keyword evidence="8" id="KW-0106">Calcium</keyword>
<keyword evidence="10" id="KW-0406">Ion transport</keyword>
<evidence type="ECO:0000256" key="13">
    <source>
        <dbReference type="ARBA" id="ARBA00023303"/>
    </source>
</evidence>
<keyword evidence="13" id="KW-0407">Ion channel</keyword>
<evidence type="ECO:0000256" key="1">
    <source>
        <dbReference type="ARBA" id="ARBA00004448"/>
    </source>
</evidence>
<dbReference type="AlphaFoldDB" id="S8FKZ6"/>
<comment type="subcellular location">
    <subcellularLocation>
        <location evidence="1">Mitochondrion inner membrane</location>
        <topology evidence="1">Multi-pass membrane protein</topology>
    </subcellularLocation>
</comment>
<comment type="similarity">
    <text evidence="2">Belongs to the MCU (TC 1.A.77) family.</text>
</comment>
<evidence type="ECO:0000256" key="19">
    <source>
        <dbReference type="SAM" id="MobiDB-lite"/>
    </source>
</evidence>
<keyword evidence="5" id="KW-0107">Calcium channel</keyword>
<dbReference type="GO" id="GO:0005262">
    <property type="term" value="F:calcium channel activity"/>
    <property type="evidence" value="ECO:0007669"/>
    <property type="project" value="UniProtKB-KW"/>
</dbReference>
<evidence type="ECO:0000256" key="2">
    <source>
        <dbReference type="ARBA" id="ARBA00005653"/>
    </source>
</evidence>
<keyword evidence="12 20" id="KW-0472">Membrane</keyword>
<comment type="catalytic activity">
    <reaction evidence="14">
        <text>Ca(2+)(in) = Ca(2+)(out)</text>
        <dbReference type="Rhea" id="RHEA:29671"/>
        <dbReference type="ChEBI" id="CHEBI:29108"/>
    </reaction>
</comment>
<protein>
    <recommendedName>
        <fullName evidence="16">Calcium uniporter protein, mitochondrial</fullName>
    </recommendedName>
</protein>
<organism evidence="22 23">
    <name type="scientific">Fomitopsis schrenkii</name>
    <name type="common">Brown rot fungus</name>
    <dbReference type="NCBI Taxonomy" id="2126942"/>
    <lineage>
        <taxon>Eukaryota</taxon>
        <taxon>Fungi</taxon>
        <taxon>Dikarya</taxon>
        <taxon>Basidiomycota</taxon>
        <taxon>Agaricomycotina</taxon>
        <taxon>Agaricomycetes</taxon>
        <taxon>Polyporales</taxon>
        <taxon>Fomitopsis</taxon>
    </lineage>
</organism>
<evidence type="ECO:0000256" key="17">
    <source>
        <dbReference type="ARBA" id="ARBA00045938"/>
    </source>
</evidence>
<name>S8FKZ6_FOMSC</name>
<dbReference type="GO" id="GO:0015292">
    <property type="term" value="F:uniporter activity"/>
    <property type="evidence" value="ECO:0007669"/>
    <property type="project" value="TreeGrafter"/>
</dbReference>
<sequence>MQEVENTNIDHSRFVAEAPARAKWKETEEGGRGIDAAGEDFESVTEGKGRLSPTSSHLFKLVLPLGHLRPPDAADATLKPPPPTAFLLHPSQPLSHVSRLILAQLAPATPSISFQSTTPSGRTLQWANSTDVGDFIRDAARATEFALCIGEGSTGADTGQEALRGTIHIEVPSFADRTRFLRRRLAVVEDELREMEALKRECDHAAHRGAHRMAIGGLAMLVVYWGAVARLTFWDLGWDVMEPVTYLSGLTMVIMGYLWFLYQGREVSYASVLQHSVSARRDALYKARGLDVERWLDLVGERKAHRREIARIAEDYDERVWKARQEERDERQKDVTRGEERAADAEGRDDVEGPTPVPDSEEPAESERKEEGASIDEPTMESPETHRDEDEDNTKAKKE</sequence>
<proteinExistence type="inferred from homology"/>
<feature type="region of interest" description="Disordered" evidence="19">
    <location>
        <begin position="324"/>
        <end position="399"/>
    </location>
</feature>
<feature type="transmembrane region" description="Helical" evidence="20">
    <location>
        <begin position="245"/>
        <end position="262"/>
    </location>
</feature>
<dbReference type="GO" id="GO:1990246">
    <property type="term" value="C:uniplex complex"/>
    <property type="evidence" value="ECO:0007669"/>
    <property type="project" value="TreeGrafter"/>
</dbReference>
<evidence type="ECO:0000256" key="8">
    <source>
        <dbReference type="ARBA" id="ARBA00022837"/>
    </source>
</evidence>
<reference evidence="22 23" key="1">
    <citation type="journal article" date="2012" name="Science">
        <title>The Paleozoic origin of enzymatic lignin decomposition reconstructed from 31 fungal genomes.</title>
        <authorList>
            <person name="Floudas D."/>
            <person name="Binder M."/>
            <person name="Riley R."/>
            <person name="Barry K."/>
            <person name="Blanchette R.A."/>
            <person name="Henrissat B."/>
            <person name="Martinez A.T."/>
            <person name="Otillar R."/>
            <person name="Spatafora J.W."/>
            <person name="Yadav J.S."/>
            <person name="Aerts A."/>
            <person name="Benoit I."/>
            <person name="Boyd A."/>
            <person name="Carlson A."/>
            <person name="Copeland A."/>
            <person name="Coutinho P.M."/>
            <person name="de Vries R.P."/>
            <person name="Ferreira P."/>
            <person name="Findley K."/>
            <person name="Foster B."/>
            <person name="Gaskell J."/>
            <person name="Glotzer D."/>
            <person name="Gorecki P."/>
            <person name="Heitman J."/>
            <person name="Hesse C."/>
            <person name="Hori C."/>
            <person name="Igarashi K."/>
            <person name="Jurgens J.A."/>
            <person name="Kallen N."/>
            <person name="Kersten P."/>
            <person name="Kohler A."/>
            <person name="Kuees U."/>
            <person name="Kumar T.K.A."/>
            <person name="Kuo A."/>
            <person name="LaButti K."/>
            <person name="Larrondo L.F."/>
            <person name="Lindquist E."/>
            <person name="Ling A."/>
            <person name="Lombard V."/>
            <person name="Lucas S."/>
            <person name="Lundell T."/>
            <person name="Martin R."/>
            <person name="McLaughlin D.J."/>
            <person name="Morgenstern I."/>
            <person name="Morin E."/>
            <person name="Murat C."/>
            <person name="Nagy L.G."/>
            <person name="Nolan M."/>
            <person name="Ohm R.A."/>
            <person name="Patyshakuliyeva A."/>
            <person name="Rokas A."/>
            <person name="Ruiz-Duenas F.J."/>
            <person name="Sabat G."/>
            <person name="Salamov A."/>
            <person name="Samejima M."/>
            <person name="Schmutz J."/>
            <person name="Slot J.C."/>
            <person name="St John F."/>
            <person name="Stenlid J."/>
            <person name="Sun H."/>
            <person name="Sun S."/>
            <person name="Syed K."/>
            <person name="Tsang A."/>
            <person name="Wiebenga A."/>
            <person name="Young D."/>
            <person name="Pisabarro A."/>
            <person name="Eastwood D.C."/>
            <person name="Martin F."/>
            <person name="Cullen D."/>
            <person name="Grigoriev I.V."/>
            <person name="Hibbett D.S."/>
        </authorList>
    </citation>
    <scope>NUCLEOTIDE SEQUENCE</scope>
    <source>
        <strain evidence="23">FP-58527</strain>
    </source>
</reference>
<dbReference type="EMBL" id="KE504138">
    <property type="protein sequence ID" value="EPT02041.1"/>
    <property type="molecule type" value="Genomic_DNA"/>
</dbReference>
<keyword evidence="11" id="KW-0496">Mitochondrion</keyword>
<keyword evidence="3" id="KW-0813">Transport</keyword>
<feature type="compositionally biased region" description="Basic and acidic residues" evidence="19">
    <location>
        <begin position="383"/>
        <end position="399"/>
    </location>
</feature>
<dbReference type="InterPro" id="IPR039055">
    <property type="entry name" value="MCU_fam"/>
</dbReference>
<dbReference type="Proteomes" id="UP000015241">
    <property type="component" value="Unassembled WGS sequence"/>
</dbReference>
<accession>S8FKZ6</accession>
<evidence type="ECO:0000256" key="6">
    <source>
        <dbReference type="ARBA" id="ARBA00022692"/>
    </source>
</evidence>
<dbReference type="GO" id="GO:0036444">
    <property type="term" value="P:calcium import into the mitochondrion"/>
    <property type="evidence" value="ECO:0007669"/>
    <property type="project" value="TreeGrafter"/>
</dbReference>
<keyword evidence="7" id="KW-0999">Mitochondrion inner membrane</keyword>
<keyword evidence="9 20" id="KW-1133">Transmembrane helix</keyword>
<feature type="domain" description="Calcium uniporter protein C-terminal" evidence="21">
    <location>
        <begin position="173"/>
        <end position="296"/>
    </location>
</feature>
<evidence type="ECO:0000256" key="11">
    <source>
        <dbReference type="ARBA" id="ARBA00023128"/>
    </source>
</evidence>
<keyword evidence="18" id="KW-0175">Coiled coil</keyword>
<evidence type="ECO:0000256" key="7">
    <source>
        <dbReference type="ARBA" id="ARBA00022792"/>
    </source>
</evidence>
<evidence type="ECO:0000256" key="3">
    <source>
        <dbReference type="ARBA" id="ARBA00022448"/>
    </source>
</evidence>
<keyword evidence="23" id="KW-1185">Reference proteome</keyword>
<dbReference type="InParanoid" id="S8FKZ6"/>
<evidence type="ECO:0000259" key="21">
    <source>
        <dbReference type="Pfam" id="PF04678"/>
    </source>
</evidence>
<evidence type="ECO:0000256" key="15">
    <source>
        <dbReference type="ARBA" id="ARBA00044966"/>
    </source>
</evidence>
<evidence type="ECO:0000256" key="4">
    <source>
        <dbReference type="ARBA" id="ARBA00022568"/>
    </source>
</evidence>
<evidence type="ECO:0000256" key="12">
    <source>
        <dbReference type="ARBA" id="ARBA00023136"/>
    </source>
</evidence>
<evidence type="ECO:0000256" key="10">
    <source>
        <dbReference type="ARBA" id="ARBA00023065"/>
    </source>
</evidence>
<keyword evidence="6 20" id="KW-0812">Transmembrane</keyword>
<gene>
    <name evidence="22" type="ORF">FOMPIDRAFT_1048324</name>
</gene>
<evidence type="ECO:0000256" key="20">
    <source>
        <dbReference type="SAM" id="Phobius"/>
    </source>
</evidence>
<dbReference type="PANTHER" id="PTHR13462">
    <property type="entry name" value="CALCIUM UNIPORTER PROTEIN, MITOCHONDRIAL"/>
    <property type="match status" value="1"/>
</dbReference>
<dbReference type="GO" id="GO:0051560">
    <property type="term" value="P:mitochondrial calcium ion homeostasis"/>
    <property type="evidence" value="ECO:0007669"/>
    <property type="project" value="InterPro"/>
</dbReference>
<feature type="compositionally biased region" description="Basic and acidic residues" evidence="19">
    <location>
        <begin position="324"/>
        <end position="351"/>
    </location>
</feature>
<feature type="transmembrane region" description="Helical" evidence="20">
    <location>
        <begin position="213"/>
        <end position="233"/>
    </location>
</feature>
<dbReference type="HOGENOM" id="CLU_035826_0_0_1"/>
<evidence type="ECO:0000256" key="18">
    <source>
        <dbReference type="SAM" id="Coils"/>
    </source>
</evidence>
<evidence type="ECO:0000313" key="22">
    <source>
        <dbReference type="EMBL" id="EPT02041.1"/>
    </source>
</evidence>
<keyword evidence="4" id="KW-0109">Calcium transport</keyword>
<evidence type="ECO:0000256" key="9">
    <source>
        <dbReference type="ARBA" id="ARBA00022989"/>
    </source>
</evidence>
<comment type="function">
    <text evidence="17">Highly selective calcium channel localized to the inner mitochondrial membrane, which mediates calcium uptake into the mitochondrial matrix. Mitochondrial calcium homeostasis plays key roles in cellular physiology and regulates ATP production, cytoplasmic calcium signals and activation of cell death pathways. Sufficient to operate as a pore-forming channel without the need of calcium-sensor or auxiliary subunit.</text>
</comment>
<comment type="subunit">
    <text evidence="15">Homotetramer, assembles in a dimer or dimers configuration with two interfaces.</text>
</comment>
<dbReference type="PANTHER" id="PTHR13462:SF10">
    <property type="entry name" value="CALCIUM UNIPORTER PROTEIN, MITOCHONDRIAL"/>
    <property type="match status" value="1"/>
</dbReference>
<dbReference type="eggNOG" id="KOG2966">
    <property type="taxonomic scope" value="Eukaryota"/>
</dbReference>
<evidence type="ECO:0000313" key="23">
    <source>
        <dbReference type="Proteomes" id="UP000015241"/>
    </source>
</evidence>
<dbReference type="OrthoDB" id="278338at2759"/>
<evidence type="ECO:0000256" key="16">
    <source>
        <dbReference type="ARBA" id="ARBA00044981"/>
    </source>
</evidence>
<evidence type="ECO:0000256" key="14">
    <source>
        <dbReference type="ARBA" id="ARBA00036634"/>
    </source>
</evidence>
<dbReference type="Pfam" id="PF04678">
    <property type="entry name" value="MCU"/>
    <property type="match status" value="1"/>
</dbReference>
<evidence type="ECO:0000256" key="5">
    <source>
        <dbReference type="ARBA" id="ARBA00022673"/>
    </source>
</evidence>
<dbReference type="STRING" id="743788.S8FKZ6"/>